<comment type="caution">
    <text evidence="2">The sequence shown here is derived from an EMBL/GenBank/DDBJ whole genome shotgun (WGS) entry which is preliminary data.</text>
</comment>
<feature type="transmembrane region" description="Helical" evidence="1">
    <location>
        <begin position="196"/>
        <end position="215"/>
    </location>
</feature>
<feature type="transmembrane region" description="Helical" evidence="1">
    <location>
        <begin position="142"/>
        <end position="165"/>
    </location>
</feature>
<reference evidence="2 3" key="1">
    <citation type="submission" date="2016-11" db="EMBL/GenBank/DDBJ databases">
        <title>Rahnella oryzae sp. nov., isolated from rice root.</title>
        <authorList>
            <person name="Zhang X.-X."/>
            <person name="Zhang J."/>
        </authorList>
    </citation>
    <scope>NUCLEOTIDE SEQUENCE [LARGE SCALE GENOMIC DNA]</scope>
    <source>
        <strain evidence="2 3">J11-6</strain>
    </source>
</reference>
<organism evidence="2 3">
    <name type="scientific">Serratia oryzae</name>
    <dbReference type="NCBI Taxonomy" id="2034155"/>
    <lineage>
        <taxon>Bacteria</taxon>
        <taxon>Pseudomonadati</taxon>
        <taxon>Pseudomonadota</taxon>
        <taxon>Gammaproteobacteria</taxon>
        <taxon>Enterobacterales</taxon>
        <taxon>Yersiniaceae</taxon>
        <taxon>Serratia</taxon>
    </lineage>
</organism>
<accession>A0A1S8CKS9</accession>
<dbReference type="RefSeq" id="WP_076941356.1">
    <property type="nucleotide sequence ID" value="NZ_MOXD01000003.1"/>
</dbReference>
<evidence type="ECO:0008006" key="4">
    <source>
        <dbReference type="Google" id="ProtNLM"/>
    </source>
</evidence>
<dbReference type="InterPro" id="IPR021737">
    <property type="entry name" value="Phage_phiKZ_Orf197"/>
</dbReference>
<evidence type="ECO:0000256" key="1">
    <source>
        <dbReference type="SAM" id="Phobius"/>
    </source>
</evidence>
<dbReference type="Pfam" id="PF11750">
    <property type="entry name" value="DUF3307"/>
    <property type="match status" value="1"/>
</dbReference>
<evidence type="ECO:0000313" key="3">
    <source>
        <dbReference type="Proteomes" id="UP000216021"/>
    </source>
</evidence>
<proteinExistence type="predicted"/>
<dbReference type="EMBL" id="MOXD01000003">
    <property type="protein sequence ID" value="OMQ24472.1"/>
    <property type="molecule type" value="Genomic_DNA"/>
</dbReference>
<dbReference type="AlphaFoldDB" id="A0A1S8CKS9"/>
<evidence type="ECO:0000313" key="2">
    <source>
        <dbReference type="EMBL" id="OMQ24472.1"/>
    </source>
</evidence>
<dbReference type="OrthoDB" id="8536716at2"/>
<dbReference type="STRING" id="2034155.BMI79_06465"/>
<feature type="transmembrane region" description="Helical" evidence="1">
    <location>
        <begin position="6"/>
        <end position="30"/>
    </location>
</feature>
<keyword evidence="1" id="KW-1133">Transmembrane helix</keyword>
<keyword evidence="3" id="KW-1185">Reference proteome</keyword>
<feature type="transmembrane region" description="Helical" evidence="1">
    <location>
        <begin position="235"/>
        <end position="254"/>
    </location>
</feature>
<name>A0A1S8CKS9_9GAMM</name>
<feature type="transmembrane region" description="Helical" evidence="1">
    <location>
        <begin position="42"/>
        <end position="64"/>
    </location>
</feature>
<keyword evidence="1" id="KW-0812">Transmembrane</keyword>
<gene>
    <name evidence="2" type="ORF">BMI79_06465</name>
</gene>
<protein>
    <recommendedName>
        <fullName evidence="4">DUF3307 domain-containing protein</fullName>
    </recommendedName>
</protein>
<keyword evidence="1" id="KW-0472">Membrane</keyword>
<sequence length="258" mass="28944">MTDLTYASLLIWMLVVHLVADFPLQPLSWVQDKAQNRRRSRFLLLHALLHGVLAAFAISLFGLIHSGLSALNVLSALLIISISHYLIDLMKVTWFTRISSVNSLLLDQGLHMAVILCLWLYLSPHAGEVLYVIWQQASGWQLSLTLLAYLLIYMPMGILIGQLLAHWAPQMPLSAKADNDSLLRAGKQIGYLERTLILTFVLIGQIPAIGFLLAAKSIFRFGDLRQTGDKMRTEYVLLGTLFSFTLTIMLGLMIKKLL</sequence>
<dbReference type="Proteomes" id="UP000216021">
    <property type="component" value="Unassembled WGS sequence"/>
</dbReference>